<name>A0AAV2CLR1_9ROSI</name>
<proteinExistence type="predicted"/>
<dbReference type="EMBL" id="OZ034813">
    <property type="protein sequence ID" value="CAL1356867.1"/>
    <property type="molecule type" value="Genomic_DNA"/>
</dbReference>
<sequence>MDTTSPDPYNGQKTTNETTGDGGDDGLDQRLLAKYREVLAKFEGFEILCRELGYPLPIEYAHPRDLARVRDMIDDLIRALSELKAMLLAGK</sequence>
<feature type="region of interest" description="Disordered" evidence="1">
    <location>
        <begin position="1"/>
        <end position="26"/>
    </location>
</feature>
<gene>
    <name evidence="2" type="ORF">LTRI10_LOCUS4537</name>
</gene>
<dbReference type="AlphaFoldDB" id="A0AAV2CLR1"/>
<accession>A0AAV2CLR1</accession>
<evidence type="ECO:0000313" key="2">
    <source>
        <dbReference type="EMBL" id="CAL1356867.1"/>
    </source>
</evidence>
<reference evidence="2 3" key="1">
    <citation type="submission" date="2024-04" db="EMBL/GenBank/DDBJ databases">
        <authorList>
            <person name="Fracassetti M."/>
        </authorList>
    </citation>
    <scope>NUCLEOTIDE SEQUENCE [LARGE SCALE GENOMIC DNA]</scope>
</reference>
<evidence type="ECO:0000313" key="3">
    <source>
        <dbReference type="Proteomes" id="UP001497516"/>
    </source>
</evidence>
<evidence type="ECO:0000256" key="1">
    <source>
        <dbReference type="SAM" id="MobiDB-lite"/>
    </source>
</evidence>
<keyword evidence="3" id="KW-1185">Reference proteome</keyword>
<dbReference type="Proteomes" id="UP001497516">
    <property type="component" value="Chromosome 1"/>
</dbReference>
<organism evidence="2 3">
    <name type="scientific">Linum trigynum</name>
    <dbReference type="NCBI Taxonomy" id="586398"/>
    <lineage>
        <taxon>Eukaryota</taxon>
        <taxon>Viridiplantae</taxon>
        <taxon>Streptophyta</taxon>
        <taxon>Embryophyta</taxon>
        <taxon>Tracheophyta</taxon>
        <taxon>Spermatophyta</taxon>
        <taxon>Magnoliopsida</taxon>
        <taxon>eudicotyledons</taxon>
        <taxon>Gunneridae</taxon>
        <taxon>Pentapetalae</taxon>
        <taxon>rosids</taxon>
        <taxon>fabids</taxon>
        <taxon>Malpighiales</taxon>
        <taxon>Linaceae</taxon>
        <taxon>Linum</taxon>
    </lineage>
</organism>
<feature type="compositionally biased region" description="Polar residues" evidence="1">
    <location>
        <begin position="1"/>
        <end position="13"/>
    </location>
</feature>
<protein>
    <submittedName>
        <fullName evidence="2">Uncharacterized protein</fullName>
    </submittedName>
</protein>